<reference evidence="3 4" key="3">
    <citation type="journal article" date="2016" name="Stand. Genomic Sci.">
        <title>Complete genome sequence of 'Halanaeroarchaeum sulfurireducens' M27-SA2, a sulfur-reducing and acetate-oxidizing haloarchaeon from the deep-sea hypersaline anoxic lake Medee.</title>
        <authorList>
            <person name="Messina E."/>
            <person name="Sorokin D.Y."/>
            <person name="Kublanov I.V."/>
            <person name="Toshchakov S."/>
            <person name="Lopatina A."/>
            <person name="Arcadi E."/>
            <person name="Smedile F."/>
            <person name="La Spada G."/>
            <person name="La Cono V."/>
            <person name="Yakimov M.M."/>
        </authorList>
    </citation>
    <scope>NUCLEOTIDE SEQUENCE [LARGE SCALE GENOMIC DNA]</scope>
    <source>
        <strain evidence="3 4">M27-SA2</strain>
    </source>
</reference>
<dbReference type="GeneID" id="58746501"/>
<evidence type="ECO:0000256" key="1">
    <source>
        <dbReference type="SAM" id="MobiDB-lite"/>
    </source>
</evidence>
<gene>
    <name evidence="3" type="ORF">HLASA_1319</name>
    <name evidence="2" type="ORF">HLASF_1332</name>
</gene>
<dbReference type="KEGG" id="hsu:HLASF_1332"/>
<feature type="compositionally biased region" description="Basic and acidic residues" evidence="1">
    <location>
        <begin position="39"/>
        <end position="49"/>
    </location>
</feature>
<evidence type="ECO:0000313" key="3">
    <source>
        <dbReference type="EMBL" id="ALG82212.1"/>
    </source>
</evidence>
<evidence type="ECO:0000313" key="4">
    <source>
        <dbReference type="Proteomes" id="UP000060390"/>
    </source>
</evidence>
<protein>
    <submittedName>
        <fullName evidence="2">Uncharacterized protein</fullName>
    </submittedName>
</protein>
<name>A0A0F7PER4_9EURY</name>
<dbReference type="EMBL" id="CP008874">
    <property type="protein sequence ID" value="AKH97818.1"/>
    <property type="molecule type" value="Genomic_DNA"/>
</dbReference>
<dbReference type="Proteomes" id="UP000069906">
    <property type="component" value="Chromosome"/>
</dbReference>
<dbReference type="AlphaFoldDB" id="A0A0F7PER4"/>
<dbReference type="Proteomes" id="UP000060390">
    <property type="component" value="Chromosome"/>
</dbReference>
<reference evidence="4" key="2">
    <citation type="submission" date="2015-05" db="EMBL/GenBank/DDBJ databases">
        <title>Complete genome sequence of Halanaeroarchaeum sulfurireducens type strain M27-SA2, a sulfate-reducer haloarchaeon from marine anoxic lake Medee.</title>
        <authorList>
            <person name="Messina E."/>
            <person name="Kublanov I.V."/>
            <person name="Toshchakov S."/>
            <person name="Arcadi E."/>
            <person name="La Spada G."/>
            <person name="La Cono V."/>
            <person name="Yakimov M.M."/>
        </authorList>
    </citation>
    <scope>NUCLEOTIDE SEQUENCE [LARGE SCALE GENOMIC DNA]</scope>
    <source>
        <strain evidence="4">M27-SA2</strain>
    </source>
</reference>
<organism evidence="2 5">
    <name type="scientific">Halanaeroarchaeum sulfurireducens</name>
    <dbReference type="NCBI Taxonomy" id="1604004"/>
    <lineage>
        <taxon>Archaea</taxon>
        <taxon>Methanobacteriati</taxon>
        <taxon>Methanobacteriota</taxon>
        <taxon>Stenosarchaea group</taxon>
        <taxon>Halobacteria</taxon>
        <taxon>Halobacteriales</taxon>
        <taxon>Halobacteriaceae</taxon>
        <taxon>Halanaeroarchaeum</taxon>
    </lineage>
</organism>
<accession>A0A0F7PER4</accession>
<dbReference type="RefSeq" id="WP_154662946.1">
    <property type="nucleotide sequence ID" value="NZ_CP008874.1"/>
</dbReference>
<dbReference type="OrthoDB" id="269251at2157"/>
<dbReference type="HOGENOM" id="CLU_3130713_0_0_2"/>
<evidence type="ECO:0000313" key="2">
    <source>
        <dbReference type="EMBL" id="AKH97818.1"/>
    </source>
</evidence>
<evidence type="ECO:0000313" key="5">
    <source>
        <dbReference type="Proteomes" id="UP000069906"/>
    </source>
</evidence>
<dbReference type="KEGG" id="hsf:HLASA_1319"/>
<feature type="region of interest" description="Disordered" evidence="1">
    <location>
        <begin position="17"/>
        <end position="49"/>
    </location>
</feature>
<proteinExistence type="predicted"/>
<dbReference type="EMBL" id="CP011564">
    <property type="protein sequence ID" value="ALG82212.1"/>
    <property type="molecule type" value="Genomic_DNA"/>
</dbReference>
<reference evidence="2 5" key="1">
    <citation type="journal article" date="2015" name="ISME J.">
        <title>Elemental sulfur and acetate can support life of a novel strictly anaerobic haloarchaeon.</title>
        <authorList>
            <person name="Sorokin D.Y."/>
            <person name="Kublanov I.V."/>
            <person name="Gavrilov S.N."/>
            <person name="Rojo D."/>
            <person name="Roman P."/>
            <person name="Golyshin P.N."/>
            <person name="Slepak V.Z."/>
            <person name="Smedile F."/>
            <person name="Ferrer M."/>
            <person name="Messina E."/>
            <person name="La Cono V."/>
            <person name="Yakimov M.M."/>
        </authorList>
    </citation>
    <scope>NUCLEOTIDE SEQUENCE [LARGE SCALE GENOMIC DNA]</scope>
    <source>
        <strain evidence="2 5">HSR2</strain>
    </source>
</reference>
<keyword evidence="5" id="KW-1185">Reference proteome</keyword>
<sequence length="49" mass="5584">MGDHLTESDWERIREFANTPAYERTPDILANPGGDGEGPSERRTESEHR</sequence>